<comment type="caution">
    <text evidence="3">The sequence shown here is derived from an EMBL/GenBank/DDBJ whole genome shotgun (WGS) entry which is preliminary data.</text>
</comment>
<dbReference type="Gene3D" id="3.40.920.10">
    <property type="entry name" value="Pyruvate-ferredoxin oxidoreductase, PFOR, domain III"/>
    <property type="match status" value="1"/>
</dbReference>
<dbReference type="Pfam" id="PF01558">
    <property type="entry name" value="POR"/>
    <property type="match status" value="1"/>
</dbReference>
<reference evidence="4" key="1">
    <citation type="journal article" date="2019" name="Int. J. Syst. Evol. Microbiol.">
        <title>The Global Catalogue of Microorganisms (GCM) 10K type strain sequencing project: providing services to taxonomists for standard genome sequencing and annotation.</title>
        <authorList>
            <consortium name="The Broad Institute Genomics Platform"/>
            <consortium name="The Broad Institute Genome Sequencing Center for Infectious Disease"/>
            <person name="Wu L."/>
            <person name="Ma J."/>
        </authorList>
    </citation>
    <scope>NUCLEOTIDE SEQUENCE [LARGE SCALE GENOMIC DNA]</scope>
    <source>
        <strain evidence="4">CCUG 64793</strain>
    </source>
</reference>
<evidence type="ECO:0000313" key="4">
    <source>
        <dbReference type="Proteomes" id="UP001597131"/>
    </source>
</evidence>
<accession>A0ABW3NP53</accession>
<evidence type="ECO:0000256" key="1">
    <source>
        <dbReference type="ARBA" id="ARBA00023002"/>
    </source>
</evidence>
<dbReference type="InterPro" id="IPR019752">
    <property type="entry name" value="Pyrv/ketoisovalerate_OxRed_cat"/>
</dbReference>
<dbReference type="InterPro" id="IPR002869">
    <property type="entry name" value="Pyrv_flavodox_OxRed_cen"/>
</dbReference>
<dbReference type="PANTHER" id="PTHR43854">
    <property type="entry name" value="INDOLEPYRUVATE OXIDOREDUCTASE SUBUNIT IORB"/>
    <property type="match status" value="1"/>
</dbReference>
<protein>
    <submittedName>
        <fullName evidence="3">Indolepyruvate oxidoreductase subunit beta</fullName>
    </submittedName>
</protein>
<name>A0ABW3NP53_9FLAO</name>
<dbReference type="NCBIfam" id="NF005324">
    <property type="entry name" value="PRK06853.1-4"/>
    <property type="match status" value="1"/>
</dbReference>
<dbReference type="SUPFAM" id="SSF53323">
    <property type="entry name" value="Pyruvate-ferredoxin oxidoreductase, PFOR, domain III"/>
    <property type="match status" value="1"/>
</dbReference>
<dbReference type="EMBL" id="JBHTLI010000001">
    <property type="protein sequence ID" value="MFD1095353.1"/>
    <property type="molecule type" value="Genomic_DNA"/>
</dbReference>
<organism evidence="3 4">
    <name type="scientific">Salegentibacter chungangensis</name>
    <dbReference type="NCBI Taxonomy" id="1335724"/>
    <lineage>
        <taxon>Bacteria</taxon>
        <taxon>Pseudomonadati</taxon>
        <taxon>Bacteroidota</taxon>
        <taxon>Flavobacteriia</taxon>
        <taxon>Flavobacteriales</taxon>
        <taxon>Flavobacteriaceae</taxon>
        <taxon>Salegentibacter</taxon>
    </lineage>
</organism>
<dbReference type="PANTHER" id="PTHR43854:SF1">
    <property type="entry name" value="INDOLEPYRUVATE OXIDOREDUCTASE SUBUNIT IORB"/>
    <property type="match status" value="1"/>
</dbReference>
<dbReference type="RefSeq" id="WP_380744022.1">
    <property type="nucleotide sequence ID" value="NZ_JBHTLI010000001.1"/>
</dbReference>
<proteinExistence type="predicted"/>
<dbReference type="InterPro" id="IPR052198">
    <property type="entry name" value="IorB_Oxidoreductase"/>
</dbReference>
<evidence type="ECO:0000313" key="3">
    <source>
        <dbReference type="EMBL" id="MFD1095353.1"/>
    </source>
</evidence>
<keyword evidence="4" id="KW-1185">Reference proteome</keyword>
<sequence>MKTDIILSGVGGQGILTIAAGLDTAALSEDLFIKQSEVHGMSQRGGAVQSHVRISDKEIFSDLIPEGQADLILSVEPMELLRYTPFLKKDGWLVTDSESFVNTANYPERNDLFDQIKKHPNHVIVNATEIAKTIGNSKIANMVLLGAASAIIPLSENSLIEAIRKLFQHKSERVIKLNLEAFYEGKNVAEGITDVVANKQIQE</sequence>
<dbReference type="Proteomes" id="UP001597131">
    <property type="component" value="Unassembled WGS sequence"/>
</dbReference>
<keyword evidence="1" id="KW-0560">Oxidoreductase</keyword>
<gene>
    <name evidence="3" type="ORF">ACFQ3Q_06315</name>
</gene>
<feature type="domain" description="Pyruvate/ketoisovalerate oxidoreductase catalytic" evidence="2">
    <location>
        <begin position="11"/>
        <end position="185"/>
    </location>
</feature>
<evidence type="ECO:0000259" key="2">
    <source>
        <dbReference type="Pfam" id="PF01558"/>
    </source>
</evidence>